<keyword evidence="2 8" id="KW-0813">Transport</keyword>
<evidence type="ECO:0000256" key="8">
    <source>
        <dbReference type="PROSITE-ProRule" id="PRU01360"/>
    </source>
</evidence>
<feature type="signal peptide" evidence="10">
    <location>
        <begin position="1"/>
        <end position="20"/>
    </location>
</feature>
<keyword evidence="5 9" id="KW-0798">TonB box</keyword>
<evidence type="ECO:0000256" key="4">
    <source>
        <dbReference type="ARBA" id="ARBA00022692"/>
    </source>
</evidence>
<comment type="caution">
    <text evidence="13">The sequence shown here is derived from an EMBL/GenBank/DDBJ whole genome shotgun (WGS) entry which is preliminary data.</text>
</comment>
<keyword evidence="3 8" id="KW-1134">Transmembrane beta strand</keyword>
<evidence type="ECO:0000256" key="6">
    <source>
        <dbReference type="ARBA" id="ARBA00023136"/>
    </source>
</evidence>
<dbReference type="Gene3D" id="2.170.130.10">
    <property type="entry name" value="TonB-dependent receptor, plug domain"/>
    <property type="match status" value="1"/>
</dbReference>
<gene>
    <name evidence="13" type="ORF">CWE15_06705</name>
</gene>
<dbReference type="EMBL" id="PIPQ01000003">
    <property type="protein sequence ID" value="RUO40444.1"/>
    <property type="molecule type" value="Genomic_DNA"/>
</dbReference>
<evidence type="ECO:0000256" key="9">
    <source>
        <dbReference type="RuleBase" id="RU003357"/>
    </source>
</evidence>
<dbReference type="InterPro" id="IPR012910">
    <property type="entry name" value="Plug_dom"/>
</dbReference>
<dbReference type="InterPro" id="IPR010100">
    <property type="entry name" value="TonB-dep_Cu_rcpt"/>
</dbReference>
<evidence type="ECO:0000256" key="5">
    <source>
        <dbReference type="ARBA" id="ARBA00023077"/>
    </source>
</evidence>
<dbReference type="PANTHER" id="PTHR30069">
    <property type="entry name" value="TONB-DEPENDENT OUTER MEMBRANE RECEPTOR"/>
    <property type="match status" value="1"/>
</dbReference>
<organism evidence="13 14">
    <name type="scientific">Aliidiomarina taiwanensis</name>
    <dbReference type="NCBI Taxonomy" id="946228"/>
    <lineage>
        <taxon>Bacteria</taxon>
        <taxon>Pseudomonadati</taxon>
        <taxon>Pseudomonadota</taxon>
        <taxon>Gammaproteobacteria</taxon>
        <taxon>Alteromonadales</taxon>
        <taxon>Idiomarinaceae</taxon>
        <taxon>Aliidiomarina</taxon>
    </lineage>
</organism>
<keyword evidence="6 8" id="KW-0472">Membrane</keyword>
<feature type="chain" id="PRO_5019149320" evidence="10">
    <location>
        <begin position="21"/>
        <end position="684"/>
    </location>
</feature>
<dbReference type="GO" id="GO:0009279">
    <property type="term" value="C:cell outer membrane"/>
    <property type="evidence" value="ECO:0007669"/>
    <property type="project" value="UniProtKB-SubCell"/>
</dbReference>
<evidence type="ECO:0000259" key="12">
    <source>
        <dbReference type="Pfam" id="PF07715"/>
    </source>
</evidence>
<evidence type="ECO:0000313" key="14">
    <source>
        <dbReference type="Proteomes" id="UP000286976"/>
    </source>
</evidence>
<dbReference type="PROSITE" id="PS52016">
    <property type="entry name" value="TONB_DEPENDENT_REC_3"/>
    <property type="match status" value="1"/>
</dbReference>
<protein>
    <submittedName>
        <fullName evidence="13">TonB-dependent copper receptor</fullName>
    </submittedName>
</protein>
<proteinExistence type="inferred from homology"/>
<dbReference type="Pfam" id="PF00593">
    <property type="entry name" value="TonB_dep_Rec_b-barrel"/>
    <property type="match status" value="1"/>
</dbReference>
<keyword evidence="7 8" id="KW-0998">Cell outer membrane</keyword>
<sequence>MVVRILYLTIPMLYVGSVVAAEPEETKEQSKQSFERIQVTGTVMQSPSVVVENTKVPRQPLPAHDGADYLKGITGFQVVRKGGASSDPVFRGLAGSRINILSDGMPLLGGCESRMDPPTAYVSPQSYDSIRVTKGPYNVASGPPAAAATVNFERNKPDFTEQPWHGFISMTGGSFGRAETNAELQTGTDEGYLRGNYTFARSDNYADGEGANVHSHYERWHAALVAGLYVTDKQELTLSVGLGDGESAYADRMMDGSSFYRENLSLVWQSQDVSTLIANMQGRVYYGYIDHIMDNYSLRNTSAVEAGVIMPAAHNPDRYTRGVSGRVRFEPWYSHDVEVGFDGMQSTHRDRMSMNVNMRPLPEQKRTTDAKIEQMGLYIEGQSRLSEAHRFYYGYRADRWRAEDLRSHLDMQQTQVNPTANEQREDTLHSGFMRFEVQKGSATYYAGAGQASRFPDYWEMIARGRESETSASALYIKPETLRQFDIGWMKDTTTQAGHDLRYAVSYFWNHIDDYILIEQTPSTELSRNIDAQIQGIEIDTKWQIRDVLQFTASLNYTRGKNKTDGLPLAQQAPLEMKFGASYQLSHWQLGAQVRAAQAQSRIAPQQGTIVGLDNTETSGYAVVALNASWHVNAQLQLHLGIDNVFDKQYAEHLSRNASTIAGYPSLMKVPEPGRSGWLYISYRL</sequence>
<evidence type="ECO:0000256" key="10">
    <source>
        <dbReference type="SAM" id="SignalP"/>
    </source>
</evidence>
<dbReference type="Proteomes" id="UP000286976">
    <property type="component" value="Unassembled WGS sequence"/>
</dbReference>
<evidence type="ECO:0000256" key="2">
    <source>
        <dbReference type="ARBA" id="ARBA00022448"/>
    </source>
</evidence>
<comment type="subcellular location">
    <subcellularLocation>
        <location evidence="1 8">Cell outer membrane</location>
        <topology evidence="1 8">Multi-pass membrane protein</topology>
    </subcellularLocation>
</comment>
<dbReference type="CDD" id="cd01347">
    <property type="entry name" value="ligand_gated_channel"/>
    <property type="match status" value="1"/>
</dbReference>
<dbReference type="InterPro" id="IPR036942">
    <property type="entry name" value="Beta-barrel_TonB_sf"/>
</dbReference>
<evidence type="ECO:0000313" key="13">
    <source>
        <dbReference type="EMBL" id="RUO40444.1"/>
    </source>
</evidence>
<dbReference type="GO" id="GO:0015344">
    <property type="term" value="F:siderophore uptake transmembrane transporter activity"/>
    <property type="evidence" value="ECO:0007669"/>
    <property type="project" value="TreeGrafter"/>
</dbReference>
<name>A0A432X1R8_9GAMM</name>
<dbReference type="GO" id="GO:0044718">
    <property type="term" value="P:siderophore transmembrane transport"/>
    <property type="evidence" value="ECO:0007669"/>
    <property type="project" value="TreeGrafter"/>
</dbReference>
<reference evidence="13 14" key="1">
    <citation type="journal article" date="2011" name="Front. Microbiol.">
        <title>Genomic signatures of strain selection and enhancement in Bacillus atrophaeus var. globigii, a historical biowarfare simulant.</title>
        <authorList>
            <person name="Gibbons H.S."/>
            <person name="Broomall S.M."/>
            <person name="McNew L.A."/>
            <person name="Daligault H."/>
            <person name="Chapman C."/>
            <person name="Bruce D."/>
            <person name="Karavis M."/>
            <person name="Krepps M."/>
            <person name="McGregor P.A."/>
            <person name="Hong C."/>
            <person name="Park K.H."/>
            <person name="Akmal A."/>
            <person name="Feldman A."/>
            <person name="Lin J.S."/>
            <person name="Chang W.E."/>
            <person name="Higgs B.W."/>
            <person name="Demirev P."/>
            <person name="Lindquist J."/>
            <person name="Liem A."/>
            <person name="Fochler E."/>
            <person name="Read T.D."/>
            <person name="Tapia R."/>
            <person name="Johnson S."/>
            <person name="Bishop-Lilly K.A."/>
            <person name="Detter C."/>
            <person name="Han C."/>
            <person name="Sozhamannan S."/>
            <person name="Rosenzweig C.N."/>
            <person name="Skowronski E.W."/>
        </authorList>
    </citation>
    <scope>NUCLEOTIDE SEQUENCE [LARGE SCALE GENOMIC DNA]</scope>
    <source>
        <strain evidence="13 14">AIT1</strain>
    </source>
</reference>
<dbReference type="InterPro" id="IPR039426">
    <property type="entry name" value="TonB-dep_rcpt-like"/>
</dbReference>
<keyword evidence="14" id="KW-1185">Reference proteome</keyword>
<dbReference type="Pfam" id="PF07715">
    <property type="entry name" value="Plug"/>
    <property type="match status" value="1"/>
</dbReference>
<accession>A0A432X1R8</accession>
<dbReference type="Gene3D" id="2.40.170.20">
    <property type="entry name" value="TonB-dependent receptor, beta-barrel domain"/>
    <property type="match status" value="1"/>
</dbReference>
<evidence type="ECO:0000256" key="7">
    <source>
        <dbReference type="ARBA" id="ARBA00023237"/>
    </source>
</evidence>
<dbReference type="OrthoDB" id="5332150at2"/>
<dbReference type="AlphaFoldDB" id="A0A432X1R8"/>
<dbReference type="PANTHER" id="PTHR30069:SF49">
    <property type="entry name" value="OUTER MEMBRANE PROTEIN C"/>
    <property type="match status" value="1"/>
</dbReference>
<keyword evidence="10" id="KW-0732">Signal</keyword>
<keyword evidence="4 8" id="KW-0812">Transmembrane</keyword>
<dbReference type="InterPro" id="IPR037066">
    <property type="entry name" value="Plug_dom_sf"/>
</dbReference>
<feature type="domain" description="TonB-dependent receptor plug" evidence="12">
    <location>
        <begin position="50"/>
        <end position="148"/>
    </location>
</feature>
<dbReference type="NCBIfam" id="TIGR01778">
    <property type="entry name" value="TonB-copper"/>
    <property type="match status" value="1"/>
</dbReference>
<feature type="domain" description="TonB-dependent receptor-like beta-barrel" evidence="11">
    <location>
        <begin position="203"/>
        <end position="644"/>
    </location>
</feature>
<keyword evidence="13" id="KW-0675">Receptor</keyword>
<evidence type="ECO:0000259" key="11">
    <source>
        <dbReference type="Pfam" id="PF00593"/>
    </source>
</evidence>
<evidence type="ECO:0000256" key="3">
    <source>
        <dbReference type="ARBA" id="ARBA00022452"/>
    </source>
</evidence>
<dbReference type="InterPro" id="IPR000531">
    <property type="entry name" value="Beta-barrel_TonB"/>
</dbReference>
<evidence type="ECO:0000256" key="1">
    <source>
        <dbReference type="ARBA" id="ARBA00004571"/>
    </source>
</evidence>
<dbReference type="RefSeq" id="WP_126757321.1">
    <property type="nucleotide sequence ID" value="NZ_PIPQ01000003.1"/>
</dbReference>
<comment type="similarity">
    <text evidence="8 9">Belongs to the TonB-dependent receptor family.</text>
</comment>
<dbReference type="SUPFAM" id="SSF56935">
    <property type="entry name" value="Porins"/>
    <property type="match status" value="1"/>
</dbReference>